<accession>H6RG15</accession>
<dbReference type="AlphaFoldDB" id="H6RG15"/>
<reference evidence="2" key="2">
    <citation type="submission" date="2012-02" db="EMBL/GenBank/DDBJ databases">
        <authorList>
            <person name="Genoscope - CEA"/>
        </authorList>
    </citation>
    <scope>NUCLEOTIDE SEQUENCE</scope>
</reference>
<gene>
    <name evidence="2" type="ORF">VIS_S3CFB50004</name>
</gene>
<feature type="transmembrane region" description="Helical" evidence="1">
    <location>
        <begin position="32"/>
        <end position="49"/>
    </location>
</feature>
<evidence type="ECO:0000313" key="2">
    <source>
        <dbReference type="EMBL" id="CCF99976.1"/>
    </source>
</evidence>
<evidence type="ECO:0000256" key="1">
    <source>
        <dbReference type="SAM" id="Phobius"/>
    </source>
</evidence>
<feature type="transmembrane region" description="Helical" evidence="1">
    <location>
        <begin position="7"/>
        <end position="26"/>
    </location>
</feature>
<keyword evidence="1" id="KW-1133">Transmembrane helix</keyword>
<proteinExistence type="predicted"/>
<keyword evidence="1" id="KW-0812">Transmembrane</keyword>
<sequence length="56" mass="6665">MNFLEKYYPILLAFLSFLYSIFLWFSGNELDGIYVGLWPITILGFSIAIRQRRKDN</sequence>
<reference evidence="2" key="1">
    <citation type="journal article" date="2012" name="Environ. Microbiol.">
        <title>Genomic content of uncultured Bacteroidetes from contrasting oceanic provinces in the North Atlantic Ocean.</title>
        <authorList>
            <person name="Gomez-Pereira P.R."/>
            <person name="Schuler M."/>
            <person name="Fuchs B.M."/>
            <person name="Bennke C."/>
            <person name="Teeling H."/>
            <person name="Waldmann J."/>
            <person name="Richter M."/>
            <person name="Barbe V."/>
            <person name="Bataille E."/>
            <person name="Glockner F.O."/>
            <person name="Amann R."/>
        </authorList>
    </citation>
    <scope>NUCLEOTIDE SEQUENCE</scope>
</reference>
<keyword evidence="1" id="KW-0472">Membrane</keyword>
<dbReference type="EMBL" id="FO117595">
    <property type="protein sequence ID" value="CCF99976.1"/>
    <property type="molecule type" value="Genomic_DNA"/>
</dbReference>
<name>H6RG15_9BACT</name>
<protein>
    <submittedName>
        <fullName evidence="2">Membrane protein</fullName>
    </submittedName>
</protein>
<organism evidence="2">
    <name type="scientific">uncultured Flavobacteriia bacterium</name>
    <dbReference type="NCBI Taxonomy" id="212695"/>
    <lineage>
        <taxon>Bacteria</taxon>
        <taxon>Pseudomonadati</taxon>
        <taxon>Bacteroidota</taxon>
        <taxon>Flavobacteriia</taxon>
        <taxon>environmental samples</taxon>
    </lineage>
</organism>